<sequence length="335" mass="36352">MPLLDADSVAVAAVTYNRPQDLAVLLGALGSQSQTIVRISVVDSGTQPASDVLENARPGLAAAGTELDVIRSEANLGGAGGFSLAILHALASGAQWVWIMDDDARPEDPDCLSVLLSEARARSLPVVLPIVASPEDERRLSFGFRLDGRLEFSRNAVERKGFLPDVGHFFNGALVHRDVFFRVGLPDLKLFIRGDETDFMLRLRRADIPFGTVSTTALRHPTGWSEVRPVLGERWHVLVPDTAMKREAFFRNRGYLIRRHRRLKSFVADAVGYPVHFARTRDLAGLREWSRPFLDGLRGRGFSAPEAAPAAQPGQAAPRSAAGGAAPAPTPHTGD</sequence>
<feature type="region of interest" description="Disordered" evidence="5">
    <location>
        <begin position="303"/>
        <end position="335"/>
    </location>
</feature>
<dbReference type="Gene3D" id="3.90.550.10">
    <property type="entry name" value="Spore Coat Polysaccharide Biosynthesis Protein SpsA, Chain A"/>
    <property type="match status" value="1"/>
</dbReference>
<evidence type="ECO:0000313" key="7">
    <source>
        <dbReference type="EMBL" id="MDR6892769.1"/>
    </source>
</evidence>
<dbReference type="Pfam" id="PF00535">
    <property type="entry name" value="Glycos_transf_2"/>
    <property type="match status" value="1"/>
</dbReference>
<name>A0AAE3YG20_9MICC</name>
<dbReference type="EC" id="2.4.1.287" evidence="7"/>
<proteinExistence type="inferred from homology"/>
<keyword evidence="8" id="KW-1185">Reference proteome</keyword>
<dbReference type="RefSeq" id="WP_309852318.1">
    <property type="nucleotide sequence ID" value="NZ_JAVDUI010000001.1"/>
</dbReference>
<evidence type="ECO:0000256" key="1">
    <source>
        <dbReference type="ARBA" id="ARBA00004776"/>
    </source>
</evidence>
<evidence type="ECO:0000313" key="8">
    <source>
        <dbReference type="Proteomes" id="UP001247307"/>
    </source>
</evidence>
<evidence type="ECO:0000256" key="2">
    <source>
        <dbReference type="ARBA" id="ARBA00006739"/>
    </source>
</evidence>
<dbReference type="AlphaFoldDB" id="A0AAE3YG20"/>
<dbReference type="GO" id="GO:0016757">
    <property type="term" value="F:glycosyltransferase activity"/>
    <property type="evidence" value="ECO:0007669"/>
    <property type="project" value="UniProtKB-KW"/>
</dbReference>
<protein>
    <submittedName>
        <fullName evidence="7">Rhamnopyranosyl-N-acetylglucosaminyl-diphospho-decaprenol beta-1,3/1,4-galactofuranosyltransferase</fullName>
        <ecNumber evidence="7">2.4.1.287</ecNumber>
    </submittedName>
</protein>
<gene>
    <name evidence="7" type="ORF">J2S35_001709</name>
</gene>
<accession>A0AAE3YG20</accession>
<comment type="pathway">
    <text evidence="1">Cell wall biogenesis; cell wall polysaccharide biosynthesis.</text>
</comment>
<dbReference type="Proteomes" id="UP001247307">
    <property type="component" value="Unassembled WGS sequence"/>
</dbReference>
<keyword evidence="4 7" id="KW-0808">Transferase</keyword>
<dbReference type="InterPro" id="IPR001173">
    <property type="entry name" value="Glyco_trans_2-like"/>
</dbReference>
<dbReference type="PANTHER" id="PTHR43179:SF12">
    <property type="entry name" value="GALACTOFURANOSYLTRANSFERASE GLFT2"/>
    <property type="match status" value="1"/>
</dbReference>
<dbReference type="EMBL" id="JAVDUI010000001">
    <property type="protein sequence ID" value="MDR6892769.1"/>
    <property type="molecule type" value="Genomic_DNA"/>
</dbReference>
<dbReference type="SUPFAM" id="SSF53448">
    <property type="entry name" value="Nucleotide-diphospho-sugar transferases"/>
    <property type="match status" value="1"/>
</dbReference>
<organism evidence="7 8">
    <name type="scientific">Falsarthrobacter nasiphocae</name>
    <dbReference type="NCBI Taxonomy" id="189863"/>
    <lineage>
        <taxon>Bacteria</taxon>
        <taxon>Bacillati</taxon>
        <taxon>Actinomycetota</taxon>
        <taxon>Actinomycetes</taxon>
        <taxon>Micrococcales</taxon>
        <taxon>Micrococcaceae</taxon>
        <taxon>Falsarthrobacter</taxon>
    </lineage>
</organism>
<evidence type="ECO:0000256" key="3">
    <source>
        <dbReference type="ARBA" id="ARBA00022676"/>
    </source>
</evidence>
<feature type="compositionally biased region" description="Low complexity" evidence="5">
    <location>
        <begin position="304"/>
        <end position="327"/>
    </location>
</feature>
<feature type="domain" description="Glycosyltransferase 2-like" evidence="6">
    <location>
        <begin position="13"/>
        <end position="142"/>
    </location>
</feature>
<comment type="caution">
    <text evidence="7">The sequence shown here is derived from an EMBL/GenBank/DDBJ whole genome shotgun (WGS) entry which is preliminary data.</text>
</comment>
<dbReference type="PANTHER" id="PTHR43179">
    <property type="entry name" value="RHAMNOSYLTRANSFERASE WBBL"/>
    <property type="match status" value="1"/>
</dbReference>
<dbReference type="InterPro" id="IPR029044">
    <property type="entry name" value="Nucleotide-diphossugar_trans"/>
</dbReference>
<evidence type="ECO:0000256" key="4">
    <source>
        <dbReference type="ARBA" id="ARBA00022679"/>
    </source>
</evidence>
<reference evidence="7" key="1">
    <citation type="submission" date="2023-07" db="EMBL/GenBank/DDBJ databases">
        <title>Sequencing the genomes of 1000 actinobacteria strains.</title>
        <authorList>
            <person name="Klenk H.-P."/>
        </authorList>
    </citation>
    <scope>NUCLEOTIDE SEQUENCE</scope>
    <source>
        <strain evidence="7">DSM 13988</strain>
    </source>
</reference>
<evidence type="ECO:0000259" key="6">
    <source>
        <dbReference type="Pfam" id="PF00535"/>
    </source>
</evidence>
<evidence type="ECO:0000256" key="5">
    <source>
        <dbReference type="SAM" id="MobiDB-lite"/>
    </source>
</evidence>
<comment type="similarity">
    <text evidence="2">Belongs to the glycosyltransferase 2 family.</text>
</comment>
<keyword evidence="3 7" id="KW-0328">Glycosyltransferase</keyword>